<name>A0ABP9NH58_9PSEU</name>
<dbReference type="EMBL" id="BAABJO010000006">
    <property type="protein sequence ID" value="GAA5117600.1"/>
    <property type="molecule type" value="Genomic_DNA"/>
</dbReference>
<evidence type="ECO:0000259" key="4">
    <source>
        <dbReference type="PROSITE" id="PS50949"/>
    </source>
</evidence>
<dbReference type="Gene3D" id="1.20.120.530">
    <property type="entry name" value="GntR ligand-binding domain-like"/>
    <property type="match status" value="1"/>
</dbReference>
<dbReference type="SMART" id="SM00895">
    <property type="entry name" value="FCD"/>
    <property type="match status" value="1"/>
</dbReference>
<comment type="caution">
    <text evidence="5">The sequence shown here is derived from an EMBL/GenBank/DDBJ whole genome shotgun (WGS) entry which is preliminary data.</text>
</comment>
<feature type="domain" description="HTH gntR-type" evidence="4">
    <location>
        <begin position="37"/>
        <end position="105"/>
    </location>
</feature>
<dbReference type="InterPro" id="IPR036388">
    <property type="entry name" value="WH-like_DNA-bd_sf"/>
</dbReference>
<accession>A0ABP9NH58</accession>
<keyword evidence="1" id="KW-0805">Transcription regulation</keyword>
<dbReference type="PANTHER" id="PTHR43537:SF5">
    <property type="entry name" value="UXU OPERON TRANSCRIPTIONAL REGULATOR"/>
    <property type="match status" value="1"/>
</dbReference>
<dbReference type="PANTHER" id="PTHR43537">
    <property type="entry name" value="TRANSCRIPTIONAL REGULATOR, GNTR FAMILY"/>
    <property type="match status" value="1"/>
</dbReference>
<sequence length="288" mass="31534">MSDIEQECYCFAVSSTEQASPARPREDPGAYTALSRRPVTEVIAEVITERIRSGSLQPGDKLPAEPELARQLQVGRGSVREAIRTLHTLGVLQVVRGRGTFVAEPMRQSHSEQFVGLSSVGGAELAQVLELRIALETAAVSLACVRATEDDLAEMRRRAADHEAAAERGDVHAEHRTDEAFHDSLLQAAHNQNLHSMYRMIVPQMSDFRLETLKLERSSQRFVPGHRDILNGIIARSPRESGNAVARHIAGLYKELRAAIEESGSAAPSMLEFSELISCFTSDPEAAG</sequence>
<keyword evidence="3" id="KW-0804">Transcription</keyword>
<dbReference type="InterPro" id="IPR000524">
    <property type="entry name" value="Tscrpt_reg_HTH_GntR"/>
</dbReference>
<evidence type="ECO:0000256" key="2">
    <source>
        <dbReference type="ARBA" id="ARBA00023125"/>
    </source>
</evidence>
<dbReference type="PROSITE" id="PS50949">
    <property type="entry name" value="HTH_GNTR"/>
    <property type="match status" value="1"/>
</dbReference>
<dbReference type="SUPFAM" id="SSF46785">
    <property type="entry name" value="Winged helix' DNA-binding domain"/>
    <property type="match status" value="1"/>
</dbReference>
<keyword evidence="6" id="KW-1185">Reference proteome</keyword>
<keyword evidence="2" id="KW-0238">DNA-binding</keyword>
<dbReference type="InterPro" id="IPR011711">
    <property type="entry name" value="GntR_C"/>
</dbReference>
<dbReference type="Pfam" id="PF00392">
    <property type="entry name" value="GntR"/>
    <property type="match status" value="1"/>
</dbReference>
<reference evidence="6" key="1">
    <citation type="journal article" date="2019" name="Int. J. Syst. Evol. Microbiol.">
        <title>The Global Catalogue of Microorganisms (GCM) 10K type strain sequencing project: providing services to taxonomists for standard genome sequencing and annotation.</title>
        <authorList>
            <consortium name="The Broad Institute Genomics Platform"/>
            <consortium name="The Broad Institute Genome Sequencing Center for Infectious Disease"/>
            <person name="Wu L."/>
            <person name="Ma J."/>
        </authorList>
    </citation>
    <scope>NUCLEOTIDE SEQUENCE [LARGE SCALE GENOMIC DNA]</scope>
    <source>
        <strain evidence="6">JCM 18302</strain>
    </source>
</reference>
<dbReference type="SMART" id="SM00345">
    <property type="entry name" value="HTH_GNTR"/>
    <property type="match status" value="1"/>
</dbReference>
<dbReference type="Gene3D" id="1.10.10.10">
    <property type="entry name" value="Winged helix-like DNA-binding domain superfamily/Winged helix DNA-binding domain"/>
    <property type="match status" value="1"/>
</dbReference>
<evidence type="ECO:0000256" key="1">
    <source>
        <dbReference type="ARBA" id="ARBA00023015"/>
    </source>
</evidence>
<dbReference type="InterPro" id="IPR036390">
    <property type="entry name" value="WH_DNA-bd_sf"/>
</dbReference>
<dbReference type="Pfam" id="PF07729">
    <property type="entry name" value="FCD"/>
    <property type="match status" value="1"/>
</dbReference>
<gene>
    <name evidence="5" type="ORF">GCM10023320_20310</name>
</gene>
<proteinExistence type="predicted"/>
<protein>
    <submittedName>
        <fullName evidence="5">FadR/GntR family transcriptional regulator</fullName>
    </submittedName>
</protein>
<dbReference type="InterPro" id="IPR008920">
    <property type="entry name" value="TF_FadR/GntR_C"/>
</dbReference>
<evidence type="ECO:0000313" key="6">
    <source>
        <dbReference type="Proteomes" id="UP001500804"/>
    </source>
</evidence>
<dbReference type="PRINTS" id="PR00035">
    <property type="entry name" value="HTHGNTR"/>
</dbReference>
<organism evidence="5 6">
    <name type="scientific">Pseudonocardia adelaidensis</name>
    <dbReference type="NCBI Taxonomy" id="648754"/>
    <lineage>
        <taxon>Bacteria</taxon>
        <taxon>Bacillati</taxon>
        <taxon>Actinomycetota</taxon>
        <taxon>Actinomycetes</taxon>
        <taxon>Pseudonocardiales</taxon>
        <taxon>Pseudonocardiaceae</taxon>
        <taxon>Pseudonocardia</taxon>
    </lineage>
</organism>
<dbReference type="Proteomes" id="UP001500804">
    <property type="component" value="Unassembled WGS sequence"/>
</dbReference>
<evidence type="ECO:0000313" key="5">
    <source>
        <dbReference type="EMBL" id="GAA5117600.1"/>
    </source>
</evidence>
<dbReference type="SUPFAM" id="SSF48008">
    <property type="entry name" value="GntR ligand-binding domain-like"/>
    <property type="match status" value="1"/>
</dbReference>
<evidence type="ECO:0000256" key="3">
    <source>
        <dbReference type="ARBA" id="ARBA00023163"/>
    </source>
</evidence>
<dbReference type="CDD" id="cd07377">
    <property type="entry name" value="WHTH_GntR"/>
    <property type="match status" value="1"/>
</dbReference>